<feature type="transmembrane region" description="Helical" evidence="3">
    <location>
        <begin position="70"/>
        <end position="90"/>
    </location>
</feature>
<evidence type="ECO:0000313" key="6">
    <source>
        <dbReference type="Proteomes" id="UP000290288"/>
    </source>
</evidence>
<proteinExistence type="predicted"/>
<dbReference type="Proteomes" id="UP000290288">
    <property type="component" value="Unassembled WGS sequence"/>
</dbReference>
<keyword evidence="3" id="KW-1133">Transmembrane helix</keyword>
<evidence type="ECO:0000256" key="2">
    <source>
        <dbReference type="ARBA" id="ARBA00022840"/>
    </source>
</evidence>
<organism evidence="5 6">
    <name type="scientific">Candolleomyces aberdarensis</name>
    <dbReference type="NCBI Taxonomy" id="2316362"/>
    <lineage>
        <taxon>Eukaryota</taxon>
        <taxon>Fungi</taxon>
        <taxon>Dikarya</taxon>
        <taxon>Basidiomycota</taxon>
        <taxon>Agaricomycotina</taxon>
        <taxon>Agaricomycetes</taxon>
        <taxon>Agaricomycetidae</taxon>
        <taxon>Agaricales</taxon>
        <taxon>Agaricineae</taxon>
        <taxon>Psathyrellaceae</taxon>
        <taxon>Candolleomyces</taxon>
    </lineage>
</organism>
<dbReference type="InterPro" id="IPR003593">
    <property type="entry name" value="AAA+_ATPase"/>
</dbReference>
<keyword evidence="1" id="KW-0547">Nucleotide-binding</keyword>
<comment type="caution">
    <text evidence="5">The sequence shown here is derived from an EMBL/GenBank/DDBJ whole genome shotgun (WGS) entry which is preliminary data.</text>
</comment>
<keyword evidence="3" id="KW-0472">Membrane</keyword>
<dbReference type="PANTHER" id="PTHR43394">
    <property type="entry name" value="ATP-DEPENDENT PERMEASE MDL1, MITOCHONDRIAL"/>
    <property type="match status" value="1"/>
</dbReference>
<keyword evidence="3" id="KW-0812">Transmembrane</keyword>
<dbReference type="GO" id="GO:0015421">
    <property type="term" value="F:ABC-type oligopeptide transporter activity"/>
    <property type="evidence" value="ECO:0007669"/>
    <property type="project" value="TreeGrafter"/>
</dbReference>
<name>A0A4Q2DH73_9AGAR</name>
<dbReference type="STRING" id="2316362.A0A4Q2DH73"/>
<evidence type="ECO:0000256" key="1">
    <source>
        <dbReference type="ARBA" id="ARBA00022741"/>
    </source>
</evidence>
<dbReference type="PROSITE" id="PS50893">
    <property type="entry name" value="ABC_TRANSPORTER_2"/>
    <property type="match status" value="1"/>
</dbReference>
<keyword evidence="6" id="KW-1185">Reference proteome</keyword>
<dbReference type="PROSITE" id="PS00211">
    <property type="entry name" value="ABC_TRANSPORTER_1"/>
    <property type="match status" value="1"/>
</dbReference>
<dbReference type="EMBL" id="SDEE01000261">
    <property type="protein sequence ID" value="RXW18502.1"/>
    <property type="molecule type" value="Genomic_DNA"/>
</dbReference>
<evidence type="ECO:0000313" key="5">
    <source>
        <dbReference type="EMBL" id="RXW18502.1"/>
    </source>
</evidence>
<dbReference type="GO" id="GO:0005524">
    <property type="term" value="F:ATP binding"/>
    <property type="evidence" value="ECO:0007669"/>
    <property type="project" value="UniProtKB-KW"/>
</dbReference>
<keyword evidence="2" id="KW-0067">ATP-binding</keyword>
<dbReference type="InterPro" id="IPR017871">
    <property type="entry name" value="ABC_transporter-like_CS"/>
</dbReference>
<dbReference type="SMART" id="SM00382">
    <property type="entry name" value="AAA"/>
    <property type="match status" value="1"/>
</dbReference>
<dbReference type="InterPro" id="IPR003439">
    <property type="entry name" value="ABC_transporter-like_ATP-bd"/>
</dbReference>
<sequence>MPKTFNPDDATTVKRSKVGVWELYEDVGPKIVKIPLVSNIETLWESLDCLPYVWRMFKDIANIPGCMTYLSLYLLLEVGLSLLPALGVWYSGQLLQVVETAVEKRTVDKGFLIRIAIGRCITIFAIRLFTYVQDRVQSPLNLRIKRYYALRTFWAMARLDVPTFEDDVVQQQLQQSVSHSTRSSIAWDVVSTFLKIGSSAMRLFAQVAVLANVLSEQRDGNLLLMLTFAHLFMEWLSNYHGMLQRSGVWAATTENQHYITSEGLKRIVSSTLYRKEIVAMGLREHLWHQFKRRAERLGDKVTDFWEEYFHKRRQATLFIQFLQDPLGELPRIIFCLRAVQYPAAIPVSLTSLQLITSTVQGFSNSLFELVQKTSTVADKLQAVRKLYDASAVPNKVEDGHLPFPEDHRSLYSGFEIEFRKVSFRYPGLEALALDNVSFKLEQGQLCVIVGDNGSGKSTILKLIARLYDPIEGQILLNGMDIRTIKLADLRKATSVLFQDYSLFPLTIGENIGFGDPTHAYDIDRIRQAAKLGGCEDFIDKMPDGFDSYLERPVNDIYSNLPSGTSKLFGRAVSHSKIRKMSGKRAGRGLAEGKNGLSGGQMQRVALARTFMRSLVAPEPQVGLLLFDEPSASLDPTAEHDLFERLRELRGNKTMIFSTHRFGKLTRHADLIIYILNGVIQETGTHDALLKKEDGQYSRMWKLQAEAYL</sequence>
<dbReference type="GO" id="GO:0016887">
    <property type="term" value="F:ATP hydrolysis activity"/>
    <property type="evidence" value="ECO:0007669"/>
    <property type="project" value="InterPro"/>
</dbReference>
<evidence type="ECO:0000256" key="3">
    <source>
        <dbReference type="SAM" id="Phobius"/>
    </source>
</evidence>
<dbReference type="OrthoDB" id="6500128at2759"/>
<dbReference type="Pfam" id="PF00005">
    <property type="entry name" value="ABC_tran"/>
    <property type="match status" value="1"/>
</dbReference>
<dbReference type="AlphaFoldDB" id="A0A4Q2DH73"/>
<protein>
    <recommendedName>
        <fullName evidence="4">ABC transporter domain-containing protein</fullName>
    </recommendedName>
</protein>
<accession>A0A4Q2DH73</accession>
<feature type="domain" description="ABC transporter" evidence="4">
    <location>
        <begin position="416"/>
        <end position="701"/>
    </location>
</feature>
<reference evidence="5 6" key="1">
    <citation type="submission" date="2019-01" db="EMBL/GenBank/DDBJ databases">
        <title>Draft genome sequence of Psathyrella aberdarensis IHI B618.</title>
        <authorList>
            <person name="Buettner E."/>
            <person name="Kellner H."/>
        </authorList>
    </citation>
    <scope>NUCLEOTIDE SEQUENCE [LARGE SCALE GENOMIC DNA]</scope>
    <source>
        <strain evidence="5 6">IHI B618</strain>
    </source>
</reference>
<evidence type="ECO:0000259" key="4">
    <source>
        <dbReference type="PROSITE" id="PS50893"/>
    </source>
</evidence>
<feature type="transmembrane region" description="Helical" evidence="3">
    <location>
        <begin position="111"/>
        <end position="132"/>
    </location>
</feature>
<dbReference type="Gene3D" id="3.40.50.300">
    <property type="entry name" value="P-loop containing nucleotide triphosphate hydrolases"/>
    <property type="match status" value="1"/>
</dbReference>
<dbReference type="SUPFAM" id="SSF52540">
    <property type="entry name" value="P-loop containing nucleoside triphosphate hydrolases"/>
    <property type="match status" value="1"/>
</dbReference>
<dbReference type="InterPro" id="IPR039421">
    <property type="entry name" value="Type_1_exporter"/>
</dbReference>
<dbReference type="InterPro" id="IPR027417">
    <property type="entry name" value="P-loop_NTPase"/>
</dbReference>
<gene>
    <name evidence="5" type="ORF">EST38_g7338</name>
</gene>
<dbReference type="PANTHER" id="PTHR43394:SF1">
    <property type="entry name" value="ATP-BINDING CASSETTE SUB-FAMILY B MEMBER 10, MITOCHONDRIAL"/>
    <property type="match status" value="1"/>
</dbReference>